<reference evidence="1 2" key="1">
    <citation type="submission" date="2019-06" db="EMBL/GenBank/DDBJ databases">
        <title>Sequencing the genomes of 1000 actinobacteria strains.</title>
        <authorList>
            <person name="Klenk H.-P."/>
        </authorList>
    </citation>
    <scope>NUCLEOTIDE SEQUENCE [LARGE SCALE GENOMIC DNA]</scope>
    <source>
        <strain evidence="1 2">DSM 41695</strain>
    </source>
</reference>
<dbReference type="Proteomes" id="UP000316603">
    <property type="component" value="Unassembled WGS sequence"/>
</dbReference>
<gene>
    <name evidence="1" type="ORF">FHX78_113942</name>
</gene>
<protein>
    <submittedName>
        <fullName evidence="1">Uncharacterized protein</fullName>
    </submittedName>
</protein>
<comment type="caution">
    <text evidence="1">The sequence shown here is derived from an EMBL/GenBank/DDBJ whole genome shotgun (WGS) entry which is preliminary data.</text>
</comment>
<proteinExistence type="predicted"/>
<evidence type="ECO:0000313" key="1">
    <source>
        <dbReference type="EMBL" id="TWF86949.1"/>
    </source>
</evidence>
<keyword evidence="2" id="KW-1185">Reference proteome</keyword>
<organism evidence="1 2">
    <name type="scientific">Streptomyces capillispiralis</name>
    <dbReference type="NCBI Taxonomy" id="68182"/>
    <lineage>
        <taxon>Bacteria</taxon>
        <taxon>Bacillati</taxon>
        <taxon>Actinomycetota</taxon>
        <taxon>Actinomycetes</taxon>
        <taxon>Kitasatosporales</taxon>
        <taxon>Streptomycetaceae</taxon>
        <taxon>Streptomyces</taxon>
    </lineage>
</organism>
<accession>A0A561TIN8</accession>
<name>A0A561TIN8_9ACTN</name>
<dbReference type="EMBL" id="VIWV01000001">
    <property type="protein sequence ID" value="TWF86949.1"/>
    <property type="molecule type" value="Genomic_DNA"/>
</dbReference>
<dbReference type="AlphaFoldDB" id="A0A561TIN8"/>
<evidence type="ECO:0000313" key="2">
    <source>
        <dbReference type="Proteomes" id="UP000316603"/>
    </source>
</evidence>
<sequence>MTPCMSVQPIGHFQVSPYDNDWEFLASGLLSANDKVKHFLSSDVIEEDLLKEWFTAYPDSEPRDRDRGFRC</sequence>